<dbReference type="PANTHER" id="PTHR47769">
    <property type="entry name" value="WAP FOUR-DISULFIDE CORE DOMAIN PROTEIN 8"/>
    <property type="match status" value="1"/>
</dbReference>
<accession>G3VFV2</accession>
<name>G3VFV2_SARHA</name>
<dbReference type="InterPro" id="IPR008197">
    <property type="entry name" value="WAP_dom"/>
</dbReference>
<reference evidence="4" key="2">
    <citation type="submission" date="2025-08" db="UniProtKB">
        <authorList>
            <consortium name="Ensembl"/>
        </authorList>
    </citation>
    <scope>IDENTIFICATION</scope>
</reference>
<feature type="domain" description="WAP" evidence="3">
    <location>
        <begin position="157"/>
        <end position="204"/>
    </location>
</feature>
<dbReference type="Pfam" id="PF00014">
    <property type="entry name" value="Kunitz_BPTI"/>
    <property type="match status" value="1"/>
</dbReference>
<dbReference type="Gene3D" id="4.10.75.10">
    <property type="entry name" value="Elafin-like"/>
    <property type="match status" value="3"/>
</dbReference>
<dbReference type="AlphaFoldDB" id="G3VFV2"/>
<sequence length="250" mass="28609">MFFWILQTMTAGTRGNRAKSPHHTWFWKRVINIFLILSLSLKWTHGFIHKNFSVPRRSGICPTQNITCDLVEKDQCVMDFDCKSPMKCCKYNCGKKCLKPYIEICLLIPEVGDCENFSLRWFYSTKARACKHFFYSGCDGNVNNFPTKKICEQSCAGTVRPGKCPPFPFKGFKNCSVPCHKDQQCQKPYKCCASSCGFVCTPPWKVKPWDCPPQPSTCMVIQKPLCQNDEECGTDEKCCTNCGFTCIKRN</sequence>
<dbReference type="PANTHER" id="PTHR47769:SF1">
    <property type="entry name" value="WAP FOUR-DISULFIDE CORE DOMAIN PROTEIN 8"/>
    <property type="match status" value="1"/>
</dbReference>
<reference evidence="4 5" key="1">
    <citation type="journal article" date="2011" name="Proc. Natl. Acad. Sci. U.S.A.">
        <title>Genetic diversity and population structure of the endangered marsupial Sarcophilus harrisii (Tasmanian devil).</title>
        <authorList>
            <person name="Miller W."/>
            <person name="Hayes V.M."/>
            <person name="Ratan A."/>
            <person name="Petersen D.C."/>
            <person name="Wittekindt N.E."/>
            <person name="Miller J."/>
            <person name="Walenz B."/>
            <person name="Knight J."/>
            <person name="Qi J."/>
            <person name="Zhao F."/>
            <person name="Wang Q."/>
            <person name="Bedoya-Reina O.C."/>
            <person name="Katiyar N."/>
            <person name="Tomsho L.P."/>
            <person name="Kasson L.M."/>
            <person name="Hardie R.A."/>
            <person name="Woodbridge P."/>
            <person name="Tindall E.A."/>
            <person name="Bertelsen M.F."/>
            <person name="Dixon D."/>
            <person name="Pyecroft S."/>
            <person name="Helgen K.M."/>
            <person name="Lesk A.M."/>
            <person name="Pringle T.H."/>
            <person name="Patterson N."/>
            <person name="Zhang Y."/>
            <person name="Kreiss A."/>
            <person name="Woods G.M."/>
            <person name="Jones M.E."/>
            <person name="Schuster S.C."/>
        </authorList>
    </citation>
    <scope>NUCLEOTIDE SEQUENCE [LARGE SCALE GENOMIC DNA]</scope>
</reference>
<dbReference type="SUPFAM" id="SSF57256">
    <property type="entry name" value="Elafin-like"/>
    <property type="match status" value="3"/>
</dbReference>
<dbReference type="eggNOG" id="KOG4295">
    <property type="taxonomic scope" value="Eukaryota"/>
</dbReference>
<dbReference type="HOGENOM" id="CLU_092095_0_0_1"/>
<feature type="domain" description="WAP" evidence="3">
    <location>
        <begin position="205"/>
        <end position="250"/>
    </location>
</feature>
<dbReference type="Ensembl" id="ENSSHAT00000002079.2">
    <property type="protein sequence ID" value="ENSSHAP00000002056.2"/>
    <property type="gene ID" value="ENSSHAG00000001828.2"/>
</dbReference>
<reference evidence="4" key="3">
    <citation type="submission" date="2025-09" db="UniProtKB">
        <authorList>
            <consortium name="Ensembl"/>
        </authorList>
    </citation>
    <scope>IDENTIFICATION</scope>
</reference>
<dbReference type="RefSeq" id="XP_031805345.1">
    <property type="nucleotide sequence ID" value="XM_031949485.1"/>
</dbReference>
<dbReference type="InParanoid" id="G3VFV2"/>
<proteinExistence type="predicted"/>
<evidence type="ECO:0000259" key="2">
    <source>
        <dbReference type="PROSITE" id="PS50279"/>
    </source>
</evidence>
<dbReference type="OrthoDB" id="196393at2759"/>
<dbReference type="SUPFAM" id="SSF57362">
    <property type="entry name" value="BPTI-like"/>
    <property type="match status" value="1"/>
</dbReference>
<dbReference type="GO" id="GO:0005576">
    <property type="term" value="C:extracellular region"/>
    <property type="evidence" value="ECO:0007669"/>
    <property type="project" value="InterPro"/>
</dbReference>
<dbReference type="GO" id="GO:0004867">
    <property type="term" value="F:serine-type endopeptidase inhibitor activity"/>
    <property type="evidence" value="ECO:0007669"/>
    <property type="project" value="InterPro"/>
</dbReference>
<gene>
    <name evidence="4" type="primary">LOC111718807</name>
</gene>
<evidence type="ECO:0008006" key="6">
    <source>
        <dbReference type="Google" id="ProtNLM"/>
    </source>
</evidence>
<feature type="domain" description="WAP" evidence="3">
    <location>
        <begin position="54"/>
        <end position="101"/>
    </location>
</feature>
<dbReference type="FunCoup" id="G3VFV2">
    <property type="interactions" value="1"/>
</dbReference>
<dbReference type="PROSITE" id="PS00280">
    <property type="entry name" value="BPTI_KUNITZ_1"/>
    <property type="match status" value="1"/>
</dbReference>
<evidence type="ECO:0000256" key="1">
    <source>
        <dbReference type="ARBA" id="ARBA00023157"/>
    </source>
</evidence>
<dbReference type="InterPro" id="IPR002223">
    <property type="entry name" value="Kunitz_BPTI"/>
</dbReference>
<evidence type="ECO:0000259" key="3">
    <source>
        <dbReference type="PROSITE" id="PS51390"/>
    </source>
</evidence>
<keyword evidence="1" id="KW-1015">Disulfide bond</keyword>
<dbReference type="PROSITE" id="PS51390">
    <property type="entry name" value="WAP"/>
    <property type="match status" value="3"/>
</dbReference>
<organism evidence="4 5">
    <name type="scientific">Sarcophilus harrisii</name>
    <name type="common">Tasmanian devil</name>
    <name type="synonym">Sarcophilus laniarius</name>
    <dbReference type="NCBI Taxonomy" id="9305"/>
    <lineage>
        <taxon>Eukaryota</taxon>
        <taxon>Metazoa</taxon>
        <taxon>Chordata</taxon>
        <taxon>Craniata</taxon>
        <taxon>Vertebrata</taxon>
        <taxon>Euteleostomi</taxon>
        <taxon>Mammalia</taxon>
        <taxon>Metatheria</taxon>
        <taxon>Dasyuromorphia</taxon>
        <taxon>Dasyuridae</taxon>
        <taxon>Sarcophilus</taxon>
    </lineage>
</organism>
<dbReference type="Gene3D" id="4.10.410.10">
    <property type="entry name" value="Pancreatic trypsin inhibitor Kunitz domain"/>
    <property type="match status" value="1"/>
</dbReference>
<evidence type="ECO:0000313" key="4">
    <source>
        <dbReference type="Ensembl" id="ENSSHAP00000002056.2"/>
    </source>
</evidence>
<dbReference type="InterPro" id="IPR020901">
    <property type="entry name" value="Prtase_inh_Kunz-CS"/>
</dbReference>
<dbReference type="CDD" id="cd00109">
    <property type="entry name" value="Kunitz-type"/>
    <property type="match status" value="1"/>
</dbReference>
<dbReference type="SMART" id="SM00217">
    <property type="entry name" value="WAP"/>
    <property type="match status" value="3"/>
</dbReference>
<dbReference type="SMART" id="SM00131">
    <property type="entry name" value="KU"/>
    <property type="match status" value="1"/>
</dbReference>
<dbReference type="InterPro" id="IPR036880">
    <property type="entry name" value="Kunitz_BPTI_sf"/>
</dbReference>
<dbReference type="PRINTS" id="PR00759">
    <property type="entry name" value="BASICPTASE"/>
</dbReference>
<dbReference type="FunFam" id="4.10.410.10:FF:000020">
    <property type="entry name" value="Collagen, type VI, alpha 3"/>
    <property type="match status" value="1"/>
</dbReference>
<keyword evidence="5" id="KW-1185">Reference proteome</keyword>
<dbReference type="Pfam" id="PF00095">
    <property type="entry name" value="WAP"/>
    <property type="match status" value="3"/>
</dbReference>
<dbReference type="Proteomes" id="UP000007648">
    <property type="component" value="Unassembled WGS sequence"/>
</dbReference>
<evidence type="ECO:0000313" key="5">
    <source>
        <dbReference type="Proteomes" id="UP000007648"/>
    </source>
</evidence>
<dbReference type="KEGG" id="shr:111718807"/>
<dbReference type="GeneID" id="111718807"/>
<feature type="domain" description="BPTI/Kunitz inhibitor" evidence="2">
    <location>
        <begin position="105"/>
        <end position="155"/>
    </location>
</feature>
<protein>
    <recommendedName>
        <fullName evidence="6">WAP four-disulfide core domain 8</fullName>
    </recommendedName>
</protein>
<dbReference type="PROSITE" id="PS50279">
    <property type="entry name" value="BPTI_KUNITZ_2"/>
    <property type="match status" value="1"/>
</dbReference>
<dbReference type="GeneTree" id="ENSGT00940000162037"/>
<dbReference type="InterPro" id="IPR036645">
    <property type="entry name" value="Elafin-like_sf"/>
</dbReference>